<feature type="transmembrane region" description="Helical" evidence="14">
    <location>
        <begin position="47"/>
        <end position="69"/>
    </location>
</feature>
<evidence type="ECO:0000256" key="3">
    <source>
        <dbReference type="ARBA" id="ARBA00012374"/>
    </source>
</evidence>
<comment type="function">
    <text evidence="14">Catalyzes the dephosphorylation of undecaprenyl diphosphate (UPP). Confers resistance to bacitracin.</text>
</comment>
<accession>A0A918R6G9</accession>
<dbReference type="HAMAP" id="MF_01006">
    <property type="entry name" value="Undec_diphosphatase"/>
    <property type="match status" value="1"/>
</dbReference>
<dbReference type="NCBIfam" id="NF001389">
    <property type="entry name" value="PRK00281.1-2"/>
    <property type="match status" value="1"/>
</dbReference>
<feature type="transmembrane region" description="Helical" evidence="14">
    <location>
        <begin position="106"/>
        <end position="128"/>
    </location>
</feature>
<dbReference type="NCBIfam" id="TIGR00753">
    <property type="entry name" value="undec_PP_bacA"/>
    <property type="match status" value="1"/>
</dbReference>
<comment type="similarity">
    <text evidence="2 14">Belongs to the UppP family.</text>
</comment>
<sequence>MDTTITAILLGIVEGLTEFIPVSSTGHLILASEIFGYDADTWKVFNVVIQLGAILAVVVQYWRTFWAVGMGLTRLEPMSLIFIRNILLGFLPSAVLGLLLKDYIDIMLGSPMIVGWALVLGGIAILAIEKIAKPGPASGVAQLPVRQALGVGLFQCISMIPGVSRSGATIMGALAMGIERRTAAEFSFFLAIPTMMGATTLELWDNRAALAAGSGPVGWSEIAIGFVVAFVVALAVIKAFVAYVSKAGFAPFAWYRIVAGILAIWLLSR</sequence>
<feature type="transmembrane region" description="Helical" evidence="14">
    <location>
        <begin position="81"/>
        <end position="100"/>
    </location>
</feature>
<dbReference type="EC" id="3.6.1.27" evidence="3 14"/>
<dbReference type="AlphaFoldDB" id="A0A918R6G9"/>
<dbReference type="GO" id="GO:0071555">
    <property type="term" value="P:cell wall organization"/>
    <property type="evidence" value="ECO:0007669"/>
    <property type="project" value="UniProtKB-KW"/>
</dbReference>
<keyword evidence="8 14" id="KW-1133">Transmembrane helix</keyword>
<gene>
    <name evidence="14 15" type="primary">uppP</name>
    <name evidence="15" type="ORF">GCM10011617_04980</name>
</gene>
<reference evidence="15" key="2">
    <citation type="submission" date="2020-09" db="EMBL/GenBank/DDBJ databases">
        <authorList>
            <person name="Sun Q."/>
            <person name="Kim S."/>
        </authorList>
    </citation>
    <scope>NUCLEOTIDE SEQUENCE</scope>
    <source>
        <strain evidence="15">KCTC 32422</strain>
    </source>
</reference>
<evidence type="ECO:0000256" key="2">
    <source>
        <dbReference type="ARBA" id="ARBA00010621"/>
    </source>
</evidence>
<comment type="miscellaneous">
    <text evidence="14">Bacitracin is thought to be involved in the inhibition of peptidoglycan synthesis by sequestering undecaprenyl diphosphate, thereby reducing the pool of lipid carrier available.</text>
</comment>
<evidence type="ECO:0000256" key="4">
    <source>
        <dbReference type="ARBA" id="ARBA00021581"/>
    </source>
</evidence>
<evidence type="ECO:0000313" key="16">
    <source>
        <dbReference type="Proteomes" id="UP000634139"/>
    </source>
</evidence>
<organism evidence="15 16">
    <name type="scientific">Novosphingobium arvoryzae</name>
    <dbReference type="NCBI Taxonomy" id="1256514"/>
    <lineage>
        <taxon>Bacteria</taxon>
        <taxon>Pseudomonadati</taxon>
        <taxon>Pseudomonadota</taxon>
        <taxon>Alphaproteobacteria</taxon>
        <taxon>Sphingomonadales</taxon>
        <taxon>Sphingomonadaceae</taxon>
        <taxon>Novosphingobium</taxon>
    </lineage>
</organism>
<keyword evidence="16" id="KW-1185">Reference proteome</keyword>
<evidence type="ECO:0000256" key="14">
    <source>
        <dbReference type="HAMAP-Rule" id="MF_01006"/>
    </source>
</evidence>
<keyword evidence="5 14" id="KW-1003">Cell membrane</keyword>
<dbReference type="InterPro" id="IPR003824">
    <property type="entry name" value="UppP"/>
</dbReference>
<comment type="catalytic activity">
    <reaction evidence="13 14">
        <text>di-trans,octa-cis-undecaprenyl diphosphate + H2O = di-trans,octa-cis-undecaprenyl phosphate + phosphate + H(+)</text>
        <dbReference type="Rhea" id="RHEA:28094"/>
        <dbReference type="ChEBI" id="CHEBI:15377"/>
        <dbReference type="ChEBI" id="CHEBI:15378"/>
        <dbReference type="ChEBI" id="CHEBI:43474"/>
        <dbReference type="ChEBI" id="CHEBI:58405"/>
        <dbReference type="ChEBI" id="CHEBI:60392"/>
        <dbReference type="EC" id="3.6.1.27"/>
    </reaction>
</comment>
<protein>
    <recommendedName>
        <fullName evidence="4 14">Undecaprenyl-diphosphatase</fullName>
        <ecNumber evidence="3 14">3.6.1.27</ecNumber>
    </recommendedName>
    <alternativeName>
        <fullName evidence="12 14">Bacitracin resistance protein</fullName>
    </alternativeName>
    <alternativeName>
        <fullName evidence="11 14">Undecaprenyl pyrophosphate phosphatase</fullName>
    </alternativeName>
</protein>
<dbReference type="PANTHER" id="PTHR30622:SF3">
    <property type="entry name" value="UNDECAPRENYL-DIPHOSPHATASE"/>
    <property type="match status" value="1"/>
</dbReference>
<dbReference type="GO" id="GO:0005886">
    <property type="term" value="C:plasma membrane"/>
    <property type="evidence" value="ECO:0007669"/>
    <property type="project" value="UniProtKB-SubCell"/>
</dbReference>
<dbReference type="NCBIfam" id="NF001390">
    <property type="entry name" value="PRK00281.1-4"/>
    <property type="match status" value="1"/>
</dbReference>
<evidence type="ECO:0000256" key="6">
    <source>
        <dbReference type="ARBA" id="ARBA00022692"/>
    </source>
</evidence>
<keyword evidence="14" id="KW-0573">Peptidoglycan synthesis</keyword>
<dbReference type="GO" id="GO:0046677">
    <property type="term" value="P:response to antibiotic"/>
    <property type="evidence" value="ECO:0007669"/>
    <property type="project" value="UniProtKB-UniRule"/>
</dbReference>
<name>A0A918R6G9_9SPHN</name>
<evidence type="ECO:0000256" key="12">
    <source>
        <dbReference type="ARBA" id="ARBA00032932"/>
    </source>
</evidence>
<dbReference type="PANTHER" id="PTHR30622">
    <property type="entry name" value="UNDECAPRENYL-DIPHOSPHATASE"/>
    <property type="match status" value="1"/>
</dbReference>
<keyword evidence="9 14" id="KW-0472">Membrane</keyword>
<evidence type="ECO:0000256" key="10">
    <source>
        <dbReference type="ARBA" id="ARBA00023251"/>
    </source>
</evidence>
<feature type="transmembrane region" description="Helical" evidence="14">
    <location>
        <begin position="216"/>
        <end position="237"/>
    </location>
</feature>
<keyword evidence="14" id="KW-0961">Cell wall biogenesis/degradation</keyword>
<dbReference type="Pfam" id="PF02673">
    <property type="entry name" value="BacA"/>
    <property type="match status" value="1"/>
</dbReference>
<dbReference type="Proteomes" id="UP000634139">
    <property type="component" value="Unassembled WGS sequence"/>
</dbReference>
<dbReference type="RefSeq" id="WP_189538808.1">
    <property type="nucleotide sequence ID" value="NZ_BMZD01000001.1"/>
</dbReference>
<feature type="transmembrane region" description="Helical" evidence="14">
    <location>
        <begin position="249"/>
        <end position="268"/>
    </location>
</feature>
<evidence type="ECO:0000256" key="13">
    <source>
        <dbReference type="ARBA" id="ARBA00047594"/>
    </source>
</evidence>
<dbReference type="GO" id="GO:0008360">
    <property type="term" value="P:regulation of cell shape"/>
    <property type="evidence" value="ECO:0007669"/>
    <property type="project" value="UniProtKB-KW"/>
</dbReference>
<proteinExistence type="inferred from homology"/>
<evidence type="ECO:0000256" key="11">
    <source>
        <dbReference type="ARBA" id="ARBA00032707"/>
    </source>
</evidence>
<feature type="transmembrane region" description="Helical" evidence="14">
    <location>
        <begin position="186"/>
        <end position="204"/>
    </location>
</feature>
<evidence type="ECO:0000256" key="9">
    <source>
        <dbReference type="ARBA" id="ARBA00023136"/>
    </source>
</evidence>
<keyword evidence="14" id="KW-0133">Cell shape</keyword>
<dbReference type="EMBL" id="BMZD01000001">
    <property type="protein sequence ID" value="GGZ88954.1"/>
    <property type="molecule type" value="Genomic_DNA"/>
</dbReference>
<evidence type="ECO:0000256" key="1">
    <source>
        <dbReference type="ARBA" id="ARBA00004651"/>
    </source>
</evidence>
<dbReference type="GO" id="GO:0009252">
    <property type="term" value="P:peptidoglycan biosynthetic process"/>
    <property type="evidence" value="ECO:0007669"/>
    <property type="project" value="UniProtKB-KW"/>
</dbReference>
<dbReference type="GO" id="GO:0050380">
    <property type="term" value="F:undecaprenyl-diphosphatase activity"/>
    <property type="evidence" value="ECO:0007669"/>
    <property type="project" value="UniProtKB-UniRule"/>
</dbReference>
<keyword evidence="7 14" id="KW-0378">Hydrolase</keyword>
<evidence type="ECO:0000313" key="15">
    <source>
        <dbReference type="EMBL" id="GGZ88954.1"/>
    </source>
</evidence>
<comment type="caution">
    <text evidence="15">The sequence shown here is derived from an EMBL/GenBank/DDBJ whole genome shotgun (WGS) entry which is preliminary data.</text>
</comment>
<evidence type="ECO:0000256" key="8">
    <source>
        <dbReference type="ARBA" id="ARBA00022989"/>
    </source>
</evidence>
<evidence type="ECO:0000256" key="7">
    <source>
        <dbReference type="ARBA" id="ARBA00022801"/>
    </source>
</evidence>
<reference evidence="15" key="1">
    <citation type="journal article" date="2014" name="Int. J. Syst. Evol. Microbiol.">
        <title>Complete genome sequence of Corynebacterium casei LMG S-19264T (=DSM 44701T), isolated from a smear-ripened cheese.</title>
        <authorList>
            <consortium name="US DOE Joint Genome Institute (JGI-PGF)"/>
            <person name="Walter F."/>
            <person name="Albersmeier A."/>
            <person name="Kalinowski J."/>
            <person name="Ruckert C."/>
        </authorList>
    </citation>
    <scope>NUCLEOTIDE SEQUENCE</scope>
    <source>
        <strain evidence="15">KCTC 32422</strain>
    </source>
</reference>
<keyword evidence="10 14" id="KW-0046">Antibiotic resistance</keyword>
<keyword evidence="6 14" id="KW-0812">Transmembrane</keyword>
<comment type="subcellular location">
    <subcellularLocation>
        <location evidence="1 14">Cell membrane</location>
        <topology evidence="1 14">Multi-pass membrane protein</topology>
    </subcellularLocation>
</comment>
<evidence type="ECO:0000256" key="5">
    <source>
        <dbReference type="ARBA" id="ARBA00022475"/>
    </source>
</evidence>